<dbReference type="GeneID" id="27215662"/>
<proteinExistence type="predicted"/>
<accession>A0A141SD31</accession>
<geneLocation type="plastid" evidence="1"/>
<evidence type="ECO:0000313" key="1">
    <source>
        <dbReference type="EMBL" id="AMK96199.1"/>
    </source>
</evidence>
<keyword evidence="1" id="KW-0934">Plastid</keyword>
<dbReference type="RefSeq" id="YP_009243957.1">
    <property type="nucleotide sequence ID" value="NC_029857.1"/>
</dbReference>
<gene>
    <name evidence="1" type="primary">ORF86</name>
    <name evidence="1" type="ORF">Sdur_159</name>
</gene>
<sequence length="85" mass="10104">MKNSDYWLNWEQILTLVLQLSNDFGIDLVLKSRPYPVITLDDYIILGENLNFLKSILMILKIFEDAYVELKPNGCRLYILFTFQR</sequence>
<reference evidence="1" key="1">
    <citation type="submission" date="2015-07" db="EMBL/GenBank/DDBJ databases">
        <title>Reconstructing the complex evolutionary history of mobile plasmids in red algal genomes.</title>
        <authorList>
            <person name="Lee J."/>
            <person name="Kim K.M."/>
            <person name="Yang E.C."/>
            <person name="Miller K.A."/>
            <person name="Boo S.M."/>
            <person name="Bhattacharya D."/>
            <person name="Yoon H.S."/>
        </authorList>
    </citation>
    <scope>NUCLEOTIDE SEQUENCE</scope>
</reference>
<protein>
    <submittedName>
        <fullName evidence="1">Uncharacterized protein</fullName>
    </submittedName>
</protein>
<name>A0A141SD31_9FLOR</name>
<organism evidence="1">
    <name type="scientific">Sporolithon durum</name>
    <dbReference type="NCBI Taxonomy" id="48970"/>
    <lineage>
        <taxon>Eukaryota</taxon>
        <taxon>Rhodophyta</taxon>
        <taxon>Florideophyceae</taxon>
        <taxon>Corallinophycidae</taxon>
        <taxon>Sporolithales</taxon>
        <taxon>Sporolithaceae</taxon>
        <taxon>Sporolithon</taxon>
    </lineage>
</organism>
<dbReference type="AlphaFoldDB" id="A0A141SD31"/>
<dbReference type="EMBL" id="KT266785">
    <property type="protein sequence ID" value="AMK96199.1"/>
    <property type="molecule type" value="Genomic_DNA"/>
</dbReference>